<reference evidence="1" key="1">
    <citation type="submission" date="2018-05" db="EMBL/GenBank/DDBJ databases">
        <authorList>
            <person name="Lanie J.A."/>
            <person name="Ng W.-L."/>
            <person name="Kazmierczak K.M."/>
            <person name="Andrzejewski T.M."/>
            <person name="Davidsen T.M."/>
            <person name="Wayne K.J."/>
            <person name="Tettelin H."/>
            <person name="Glass J.I."/>
            <person name="Rusch D."/>
            <person name="Podicherti R."/>
            <person name="Tsui H.-C.T."/>
            <person name="Winkler M.E."/>
        </authorList>
    </citation>
    <scope>NUCLEOTIDE SEQUENCE</scope>
</reference>
<dbReference type="EMBL" id="UINC01078209">
    <property type="protein sequence ID" value="SVC19071.1"/>
    <property type="molecule type" value="Genomic_DNA"/>
</dbReference>
<protein>
    <submittedName>
        <fullName evidence="1">Uncharacterized protein</fullName>
    </submittedName>
</protein>
<evidence type="ECO:0000313" key="1">
    <source>
        <dbReference type="EMBL" id="SVC19071.1"/>
    </source>
</evidence>
<proteinExistence type="predicted"/>
<sequence>MFARLYQNTVIEKPRTILALLILCLLFFGY</sequence>
<accession>A0A382K8M1</accession>
<gene>
    <name evidence="1" type="ORF">METZ01_LOCUS271925</name>
</gene>
<organism evidence="1">
    <name type="scientific">marine metagenome</name>
    <dbReference type="NCBI Taxonomy" id="408172"/>
    <lineage>
        <taxon>unclassified sequences</taxon>
        <taxon>metagenomes</taxon>
        <taxon>ecological metagenomes</taxon>
    </lineage>
</organism>
<feature type="non-terminal residue" evidence="1">
    <location>
        <position position="30"/>
    </location>
</feature>
<dbReference type="AlphaFoldDB" id="A0A382K8M1"/>
<name>A0A382K8M1_9ZZZZ</name>